<sequence length="202" mass="21635">MHEKYLLILFYSGTGAVKNLAHAIADGAEKEGLAVKLRTVPKVSANTEATESSIPESGEVYCTKQDLINCSGLALGSPTRFGSMAAPMKYFLDSTGELWANNVLENKPACVFTSTGSMHGGQEMTLFNLMTYLLHHGMICVGSPYSVKALHETKSGGTPYGPSHVTSLNNSIELTPHEYDIASATGQRIAKIINSLEPHESA</sequence>
<dbReference type="GO" id="GO:0016020">
    <property type="term" value="C:membrane"/>
    <property type="evidence" value="ECO:0007669"/>
    <property type="project" value="TreeGrafter"/>
</dbReference>
<dbReference type="FunFam" id="3.40.50.360:FF:000001">
    <property type="entry name" value="NAD(P)H dehydrogenase (Quinone) FQR1-like"/>
    <property type="match status" value="1"/>
</dbReference>
<dbReference type="AlphaFoldDB" id="A0A0R2PGJ5"/>
<evidence type="ECO:0000256" key="1">
    <source>
        <dbReference type="ARBA" id="ARBA00006961"/>
    </source>
</evidence>
<dbReference type="Proteomes" id="UP000050874">
    <property type="component" value="Unassembled WGS sequence"/>
</dbReference>
<name>A0A0R2PGJ5_9GAMM</name>
<evidence type="ECO:0000259" key="4">
    <source>
        <dbReference type="PROSITE" id="PS50902"/>
    </source>
</evidence>
<dbReference type="GO" id="GO:0003955">
    <property type="term" value="F:NAD(P)H dehydrogenase (quinone) activity"/>
    <property type="evidence" value="ECO:0007669"/>
    <property type="project" value="InterPro"/>
</dbReference>
<protein>
    <submittedName>
        <fullName evidence="5">Tryptophan repressor-binding protein</fullName>
    </submittedName>
</protein>
<dbReference type="NCBIfam" id="TIGR01755">
    <property type="entry name" value="flav_wrbA"/>
    <property type="match status" value="1"/>
</dbReference>
<dbReference type="Gene3D" id="3.40.50.360">
    <property type="match status" value="1"/>
</dbReference>
<dbReference type="GO" id="GO:0010181">
    <property type="term" value="F:FMN binding"/>
    <property type="evidence" value="ECO:0007669"/>
    <property type="project" value="InterPro"/>
</dbReference>
<dbReference type="Pfam" id="PF03358">
    <property type="entry name" value="FMN_red"/>
    <property type="match status" value="1"/>
</dbReference>
<evidence type="ECO:0000313" key="5">
    <source>
        <dbReference type="EMBL" id="KRO37108.1"/>
    </source>
</evidence>
<keyword evidence="3" id="KW-0288">FMN</keyword>
<dbReference type="PANTHER" id="PTHR30546">
    <property type="entry name" value="FLAVODOXIN-RELATED PROTEIN WRBA-RELATED"/>
    <property type="match status" value="1"/>
</dbReference>
<dbReference type="SUPFAM" id="SSF52218">
    <property type="entry name" value="Flavoproteins"/>
    <property type="match status" value="1"/>
</dbReference>
<evidence type="ECO:0000256" key="2">
    <source>
        <dbReference type="ARBA" id="ARBA00022630"/>
    </source>
</evidence>
<evidence type="ECO:0000256" key="3">
    <source>
        <dbReference type="ARBA" id="ARBA00022643"/>
    </source>
</evidence>
<dbReference type="InterPro" id="IPR010089">
    <property type="entry name" value="Flavoprotein_WrbA-like"/>
</dbReference>
<gene>
    <name evidence="5" type="ORF">ABR63_03750</name>
</gene>
<dbReference type="EMBL" id="LIAV01000455">
    <property type="protein sequence ID" value="KRO37108.1"/>
    <property type="molecule type" value="Genomic_DNA"/>
</dbReference>
<evidence type="ECO:0000313" key="6">
    <source>
        <dbReference type="Proteomes" id="UP000050874"/>
    </source>
</evidence>
<dbReference type="InterPro" id="IPR005025">
    <property type="entry name" value="FMN_Rdtase-like_dom"/>
</dbReference>
<dbReference type="PROSITE" id="PS50902">
    <property type="entry name" value="FLAVODOXIN_LIKE"/>
    <property type="match status" value="1"/>
</dbReference>
<organism evidence="5 6">
    <name type="scientific">SAR86 cluster bacterium BACL1 MAG-120920-bin57</name>
    <dbReference type="NCBI Taxonomy" id="1655571"/>
    <lineage>
        <taxon>Bacteria</taxon>
        <taxon>Pseudomonadati</taxon>
        <taxon>Pseudomonadota</taxon>
        <taxon>Gammaproteobacteria</taxon>
        <taxon>SAR86 cluster</taxon>
    </lineage>
</organism>
<dbReference type="InterPro" id="IPR008254">
    <property type="entry name" value="Flavodoxin/NO_synth"/>
</dbReference>
<comment type="similarity">
    <text evidence="1">Belongs to the WrbA family.</text>
</comment>
<dbReference type="PANTHER" id="PTHR30546:SF23">
    <property type="entry name" value="FLAVOPROTEIN-LIKE PROTEIN YCP4-RELATED"/>
    <property type="match status" value="1"/>
</dbReference>
<accession>A0A0R2PGJ5</accession>
<keyword evidence="2" id="KW-0285">Flavoprotein</keyword>
<dbReference type="InterPro" id="IPR029039">
    <property type="entry name" value="Flavoprotein-like_sf"/>
</dbReference>
<reference evidence="6" key="1">
    <citation type="submission" date="2015-10" db="EMBL/GenBank/DDBJ databases">
        <title>Metagenome-Assembled Genomes uncover a global brackish microbiome.</title>
        <authorList>
            <person name="Hugerth L.W."/>
            <person name="Larsson J."/>
            <person name="Alneberg J."/>
            <person name="Lindh M.V."/>
            <person name="Legrand C."/>
            <person name="Pinhassi J."/>
            <person name="Andersson A."/>
        </authorList>
    </citation>
    <scope>NUCLEOTIDE SEQUENCE [LARGE SCALE GENOMIC DNA]</scope>
</reference>
<proteinExistence type="inferred from homology"/>
<comment type="caution">
    <text evidence="5">The sequence shown here is derived from an EMBL/GenBank/DDBJ whole genome shotgun (WGS) entry which is preliminary data.</text>
</comment>
<dbReference type="NCBIfam" id="NF002999">
    <property type="entry name" value="PRK03767.1"/>
    <property type="match status" value="1"/>
</dbReference>
<feature type="domain" description="Flavodoxin-like" evidence="4">
    <location>
        <begin position="6"/>
        <end position="190"/>
    </location>
</feature>